<dbReference type="PANTHER" id="PTHR30015:SF6">
    <property type="entry name" value="SLL1429 PROTEIN"/>
    <property type="match status" value="1"/>
</dbReference>
<dbReference type="InterPro" id="IPR011335">
    <property type="entry name" value="Restrct_endonuc-II-like"/>
</dbReference>
<gene>
    <name evidence="2" type="ordered locus">Metho_1714</name>
</gene>
<dbReference type="InterPro" id="IPR052906">
    <property type="entry name" value="Type_IV_Methyl-Rstrct_Enzyme"/>
</dbReference>
<feature type="domain" description="Restriction endonuclease type IV Mrr" evidence="1">
    <location>
        <begin position="34"/>
        <end position="145"/>
    </location>
</feature>
<keyword evidence="2" id="KW-0378">Hydrolase</keyword>
<protein>
    <submittedName>
        <fullName evidence="2">Restriction endonuclease</fullName>
    </submittedName>
</protein>
<reference evidence="3" key="1">
    <citation type="submission" date="2012-02" db="EMBL/GenBank/DDBJ databases">
        <title>Complete sequence of chromosome of Methanomethylovorans hollandica DSM 15978.</title>
        <authorList>
            <person name="Lucas S."/>
            <person name="Copeland A."/>
            <person name="Lapidus A."/>
            <person name="Glavina del Rio T."/>
            <person name="Dalin E."/>
            <person name="Tice H."/>
            <person name="Bruce D."/>
            <person name="Goodwin L."/>
            <person name="Pitluck S."/>
            <person name="Peters L."/>
            <person name="Mikhailova N."/>
            <person name="Held B."/>
            <person name="Kyrpides N."/>
            <person name="Mavromatis K."/>
            <person name="Ivanova N."/>
            <person name="Brettin T."/>
            <person name="Detter J.C."/>
            <person name="Han C."/>
            <person name="Larimer F."/>
            <person name="Land M."/>
            <person name="Hauser L."/>
            <person name="Markowitz V."/>
            <person name="Cheng J.-F."/>
            <person name="Hugenholtz P."/>
            <person name="Woyke T."/>
            <person name="Wu D."/>
            <person name="Spring S."/>
            <person name="Schroeder M."/>
            <person name="Brambilla E."/>
            <person name="Klenk H.-P."/>
            <person name="Eisen J.A."/>
        </authorList>
    </citation>
    <scope>NUCLEOTIDE SEQUENCE [LARGE SCALE GENOMIC DNA]</scope>
    <source>
        <strain evidence="3">DSM 15978 / NBRC 107637 / DMS1</strain>
    </source>
</reference>
<dbReference type="GO" id="GO:0003677">
    <property type="term" value="F:DNA binding"/>
    <property type="evidence" value="ECO:0007669"/>
    <property type="project" value="InterPro"/>
</dbReference>
<dbReference type="PANTHER" id="PTHR30015">
    <property type="entry name" value="MRR RESTRICTION SYSTEM PROTEIN"/>
    <property type="match status" value="1"/>
</dbReference>
<proteinExistence type="predicted"/>
<dbReference type="InterPro" id="IPR007560">
    <property type="entry name" value="Restrct_endonuc_IV_Mrr"/>
</dbReference>
<keyword evidence="3" id="KW-1185">Reference proteome</keyword>
<name>L0L0K2_METHD</name>
<keyword evidence="2" id="KW-0540">Nuclease</keyword>
<sequence length="362" mass="41338">MSETNSYIYSCPYIFRTYKMVDTMNIWTFNRLLGLEPYEFEELLGHLFTQMGYRAEVTQRSRDTGVDIMISIENFGLSHTWIVQAKRYAEPVGVKEVREYSSLRYRDNVDGVIIATTSGFTKEAQKEAGDHNVKLIDGPLLLKMLEHYMPKDPDRRIQQHALSENREIGTIEGTVLKQGEKTLGETEVLLRGERVLMACTNKRIFLIKNANSLISKRREVLHSIEVKDMLGWAHEMSSLHLVLGGIQITVMSMRARKLEHAVEMLECLQQEYVRREHLLKFERTKDAFLILTNKRITKIHSSGGSDEISLKNILGTELKGGGLLSRSKLLLMGNMKENNLSEIDCADLASWKEAIEAAIRVG</sequence>
<dbReference type="EMBL" id="CP003362">
    <property type="protein sequence ID" value="AGB49903.1"/>
    <property type="molecule type" value="Genomic_DNA"/>
</dbReference>
<evidence type="ECO:0000259" key="1">
    <source>
        <dbReference type="Pfam" id="PF04471"/>
    </source>
</evidence>
<dbReference type="KEGG" id="mhz:Metho_1714"/>
<dbReference type="Pfam" id="PF04471">
    <property type="entry name" value="Mrr_cat"/>
    <property type="match status" value="1"/>
</dbReference>
<dbReference type="Proteomes" id="UP000010866">
    <property type="component" value="Chromosome"/>
</dbReference>
<dbReference type="GO" id="GO:0015666">
    <property type="term" value="F:restriction endodeoxyribonuclease activity"/>
    <property type="evidence" value="ECO:0007669"/>
    <property type="project" value="TreeGrafter"/>
</dbReference>
<dbReference type="REBASE" id="58802">
    <property type="entry name" value="Mho15978MrrP"/>
</dbReference>
<evidence type="ECO:0000313" key="2">
    <source>
        <dbReference type="EMBL" id="AGB49903.1"/>
    </source>
</evidence>
<dbReference type="Gene3D" id="3.40.1350.10">
    <property type="match status" value="1"/>
</dbReference>
<dbReference type="STRING" id="867904.Metho_1714"/>
<dbReference type="InterPro" id="IPR011856">
    <property type="entry name" value="tRNA_endonuc-like_dom_sf"/>
</dbReference>
<evidence type="ECO:0000313" key="3">
    <source>
        <dbReference type="Proteomes" id="UP000010866"/>
    </source>
</evidence>
<accession>L0L0K2</accession>
<dbReference type="GO" id="GO:0009307">
    <property type="term" value="P:DNA restriction-modification system"/>
    <property type="evidence" value="ECO:0007669"/>
    <property type="project" value="InterPro"/>
</dbReference>
<keyword evidence="2" id="KW-0255">Endonuclease</keyword>
<organism evidence="2 3">
    <name type="scientific">Methanomethylovorans hollandica (strain DSM 15978 / NBRC 107637 / DMS1)</name>
    <dbReference type="NCBI Taxonomy" id="867904"/>
    <lineage>
        <taxon>Archaea</taxon>
        <taxon>Methanobacteriati</taxon>
        <taxon>Methanobacteriota</taxon>
        <taxon>Stenosarchaea group</taxon>
        <taxon>Methanomicrobia</taxon>
        <taxon>Methanosarcinales</taxon>
        <taxon>Methanosarcinaceae</taxon>
        <taxon>Methanomethylovorans</taxon>
    </lineage>
</organism>
<dbReference type="HOGENOM" id="CLU_820427_0_0_2"/>
<dbReference type="AlphaFoldDB" id="L0L0K2"/>
<dbReference type="SUPFAM" id="SSF52980">
    <property type="entry name" value="Restriction endonuclease-like"/>
    <property type="match status" value="1"/>
</dbReference>